<feature type="non-terminal residue" evidence="1">
    <location>
        <position position="1"/>
    </location>
</feature>
<protein>
    <submittedName>
        <fullName evidence="1">Uncharacterized protein</fullName>
    </submittedName>
</protein>
<evidence type="ECO:0000313" key="1">
    <source>
        <dbReference type="EMBL" id="CAF5189236.1"/>
    </source>
</evidence>
<organism evidence="1 2">
    <name type="scientific">Rotaria magnacalcarata</name>
    <dbReference type="NCBI Taxonomy" id="392030"/>
    <lineage>
        <taxon>Eukaryota</taxon>
        <taxon>Metazoa</taxon>
        <taxon>Spiralia</taxon>
        <taxon>Gnathifera</taxon>
        <taxon>Rotifera</taxon>
        <taxon>Eurotatoria</taxon>
        <taxon>Bdelloidea</taxon>
        <taxon>Philodinida</taxon>
        <taxon>Philodinidae</taxon>
        <taxon>Rotaria</taxon>
    </lineage>
</organism>
<comment type="caution">
    <text evidence="1">The sequence shown here is derived from an EMBL/GenBank/DDBJ whole genome shotgun (WGS) entry which is preliminary data.</text>
</comment>
<sequence length="138" mass="15051">MPVTLSPTAITTTTTVSTTVSAFVPINILTTIGTTTSTCPQSSFRCRLPSQPTCGGCLNYQPCTTKGTQQCIGYNLQPQLTGCDQIINGVAQCRYVFNRTSYITSCQRTVLLCCPNYQLLSIQSYYFCVYNPQASILS</sequence>
<dbReference type="Proteomes" id="UP000681720">
    <property type="component" value="Unassembled WGS sequence"/>
</dbReference>
<dbReference type="EMBL" id="CAJOBJ010336180">
    <property type="protein sequence ID" value="CAF5189236.1"/>
    <property type="molecule type" value="Genomic_DNA"/>
</dbReference>
<proteinExistence type="predicted"/>
<name>A0A8S3HUJ4_9BILA</name>
<evidence type="ECO:0000313" key="2">
    <source>
        <dbReference type="Proteomes" id="UP000681720"/>
    </source>
</evidence>
<reference evidence="1" key="1">
    <citation type="submission" date="2021-02" db="EMBL/GenBank/DDBJ databases">
        <authorList>
            <person name="Nowell W R."/>
        </authorList>
    </citation>
    <scope>NUCLEOTIDE SEQUENCE</scope>
</reference>
<gene>
    <name evidence="1" type="ORF">GIL414_LOCUS72345</name>
</gene>
<accession>A0A8S3HUJ4</accession>
<dbReference type="AlphaFoldDB" id="A0A8S3HUJ4"/>